<comment type="similarity">
    <text evidence="7">Belongs to the type 2 lipid phosphate phosphatase family.</text>
</comment>
<dbReference type="PANTHER" id="PTHR14969:SF28">
    <property type="entry name" value="DIHYDROSPHINGOSINE 1-PHOSPHATE PHOSPHATASE LCB3-RELATED"/>
    <property type="match status" value="1"/>
</dbReference>
<dbReference type="SMART" id="SM00014">
    <property type="entry name" value="acidPPc"/>
    <property type="match status" value="1"/>
</dbReference>
<feature type="transmembrane region" description="Helical" evidence="8">
    <location>
        <begin position="362"/>
        <end position="383"/>
    </location>
</feature>
<keyword evidence="11" id="KW-1185">Reference proteome</keyword>
<comment type="subcellular location">
    <subcellularLocation>
        <location evidence="1">Endoplasmic reticulum membrane</location>
        <topology evidence="1">Multi-pass membrane protein</topology>
    </subcellularLocation>
</comment>
<feature type="transmembrane region" description="Helical" evidence="8">
    <location>
        <begin position="200"/>
        <end position="222"/>
    </location>
</feature>
<gene>
    <name evidence="10" type="ORF">RRG08_012886</name>
</gene>
<sequence>MNDLGKRILGFSPSDSRITAEFQRICGIKIHYDKKSNGGAHSYGILGANGGCTGSTVNLNGTSEKHDPVVNGSKHSSINGHCHEAASKDSYKNGISRNGITNGFVTESSVPNGLKSRLKNVTESNGSTRTNGLIFDQDCAPSKRLANGHVGEEDDSEWLVSYTVENPVLYYLFSFGASLGNEIFYILFFSSTLWNFDSYVVRKVLIVWCVIMYLGQAAKDFIRWPRPKSPPVVRLEQRYELEYGMPSTHAMVGVAIPFGMLVYMSGRYEFQFTYGLLFAITWSILVSFSRLYLGMHSVLDIIAGIGFAFFLMGATVPFVDQIDKFLISHPHAVPVMVIACIILCFLYPSLDKWSTARGDTTLVLGVFSGIYAGLWFTGKFHPADVDYFVTPEPEMPPFELAIPPLADIWLALMRQLVGVAIVVVILTLLKLGILHALASLMGLDPKDPSTKRHLAVELPYKYVSYFLSAIAATYLMPLLFLRFGIARASYYSEIFNLAQK</sequence>
<feature type="domain" description="Phosphatidic acid phosphatase type 2/haloperoxidase" evidence="9">
    <location>
        <begin position="201"/>
        <end position="316"/>
    </location>
</feature>
<dbReference type="PANTHER" id="PTHR14969">
    <property type="entry name" value="SPHINGOSINE-1-PHOSPHATE PHOSPHOHYDROLASE"/>
    <property type="match status" value="1"/>
</dbReference>
<keyword evidence="4" id="KW-0256">Endoplasmic reticulum</keyword>
<dbReference type="Pfam" id="PF01569">
    <property type="entry name" value="PAP2"/>
    <property type="match status" value="1"/>
</dbReference>
<proteinExistence type="inferred from homology"/>
<evidence type="ECO:0000256" key="4">
    <source>
        <dbReference type="ARBA" id="ARBA00022824"/>
    </source>
</evidence>
<evidence type="ECO:0000256" key="3">
    <source>
        <dbReference type="ARBA" id="ARBA00022801"/>
    </source>
</evidence>
<name>A0AAE1AT01_9GAST</name>
<dbReference type="AlphaFoldDB" id="A0AAE1AT01"/>
<feature type="transmembrane region" description="Helical" evidence="8">
    <location>
        <begin position="419"/>
        <end position="442"/>
    </location>
</feature>
<dbReference type="GO" id="GO:0005789">
    <property type="term" value="C:endoplasmic reticulum membrane"/>
    <property type="evidence" value="ECO:0007669"/>
    <property type="project" value="UniProtKB-SubCell"/>
</dbReference>
<keyword evidence="6 8" id="KW-0472">Membrane</keyword>
<dbReference type="GO" id="GO:0042392">
    <property type="term" value="F:sphingosine-1-phosphate phosphatase activity"/>
    <property type="evidence" value="ECO:0007669"/>
    <property type="project" value="TreeGrafter"/>
</dbReference>
<feature type="transmembrane region" description="Helical" evidence="8">
    <location>
        <begin position="331"/>
        <end position="350"/>
    </location>
</feature>
<dbReference type="SUPFAM" id="SSF48317">
    <property type="entry name" value="Acid phosphatase/Vanadium-dependent haloperoxidase"/>
    <property type="match status" value="1"/>
</dbReference>
<accession>A0AAE1AT01</accession>
<dbReference type="Proteomes" id="UP001283361">
    <property type="component" value="Unassembled WGS sequence"/>
</dbReference>
<dbReference type="InterPro" id="IPR036938">
    <property type="entry name" value="PAP2/HPO_sf"/>
</dbReference>
<feature type="transmembrane region" description="Helical" evidence="8">
    <location>
        <begin position="298"/>
        <end position="319"/>
    </location>
</feature>
<dbReference type="Gene3D" id="1.20.144.10">
    <property type="entry name" value="Phosphatidic acid phosphatase type 2/haloperoxidase"/>
    <property type="match status" value="1"/>
</dbReference>
<dbReference type="InterPro" id="IPR000326">
    <property type="entry name" value="PAP2/HPO"/>
</dbReference>
<organism evidence="10 11">
    <name type="scientific">Elysia crispata</name>
    <name type="common">lettuce slug</name>
    <dbReference type="NCBI Taxonomy" id="231223"/>
    <lineage>
        <taxon>Eukaryota</taxon>
        <taxon>Metazoa</taxon>
        <taxon>Spiralia</taxon>
        <taxon>Lophotrochozoa</taxon>
        <taxon>Mollusca</taxon>
        <taxon>Gastropoda</taxon>
        <taxon>Heterobranchia</taxon>
        <taxon>Euthyneura</taxon>
        <taxon>Panpulmonata</taxon>
        <taxon>Sacoglossa</taxon>
        <taxon>Placobranchoidea</taxon>
        <taxon>Plakobranchidae</taxon>
        <taxon>Elysia</taxon>
    </lineage>
</organism>
<evidence type="ECO:0000256" key="5">
    <source>
        <dbReference type="ARBA" id="ARBA00022989"/>
    </source>
</evidence>
<keyword evidence="5 8" id="KW-1133">Transmembrane helix</keyword>
<keyword evidence="2 8" id="KW-0812">Transmembrane</keyword>
<evidence type="ECO:0000256" key="8">
    <source>
        <dbReference type="SAM" id="Phobius"/>
    </source>
</evidence>
<dbReference type="GO" id="GO:0006670">
    <property type="term" value="P:sphingosine metabolic process"/>
    <property type="evidence" value="ECO:0007669"/>
    <property type="project" value="TreeGrafter"/>
</dbReference>
<comment type="caution">
    <text evidence="10">The sequence shown here is derived from an EMBL/GenBank/DDBJ whole genome shotgun (WGS) entry which is preliminary data.</text>
</comment>
<evidence type="ECO:0000313" key="11">
    <source>
        <dbReference type="Proteomes" id="UP001283361"/>
    </source>
</evidence>
<dbReference type="EMBL" id="JAWDGP010001273">
    <property type="protein sequence ID" value="KAK3793210.1"/>
    <property type="molecule type" value="Genomic_DNA"/>
</dbReference>
<feature type="transmembrane region" description="Helical" evidence="8">
    <location>
        <begin position="168"/>
        <end position="188"/>
    </location>
</feature>
<evidence type="ECO:0000256" key="6">
    <source>
        <dbReference type="ARBA" id="ARBA00023136"/>
    </source>
</evidence>
<evidence type="ECO:0000256" key="2">
    <source>
        <dbReference type="ARBA" id="ARBA00022692"/>
    </source>
</evidence>
<evidence type="ECO:0000256" key="1">
    <source>
        <dbReference type="ARBA" id="ARBA00004477"/>
    </source>
</evidence>
<feature type="transmembrane region" description="Helical" evidence="8">
    <location>
        <begin position="462"/>
        <end position="481"/>
    </location>
</feature>
<keyword evidence="3" id="KW-0378">Hydrolase</keyword>
<protein>
    <recommendedName>
        <fullName evidence="9">Phosphatidic acid phosphatase type 2/haloperoxidase domain-containing protein</fullName>
    </recommendedName>
</protein>
<evidence type="ECO:0000259" key="9">
    <source>
        <dbReference type="SMART" id="SM00014"/>
    </source>
</evidence>
<feature type="transmembrane region" description="Helical" evidence="8">
    <location>
        <begin position="272"/>
        <end position="293"/>
    </location>
</feature>
<evidence type="ECO:0000256" key="7">
    <source>
        <dbReference type="ARBA" id="ARBA00038324"/>
    </source>
</evidence>
<dbReference type="CDD" id="cd03388">
    <property type="entry name" value="PAP2_SPPase1"/>
    <property type="match status" value="1"/>
</dbReference>
<reference evidence="10" key="1">
    <citation type="journal article" date="2023" name="G3 (Bethesda)">
        <title>A reference genome for the long-term kleptoplast-retaining sea slug Elysia crispata morphotype clarki.</title>
        <authorList>
            <person name="Eastman K.E."/>
            <person name="Pendleton A.L."/>
            <person name="Shaikh M.A."/>
            <person name="Suttiyut T."/>
            <person name="Ogas R."/>
            <person name="Tomko P."/>
            <person name="Gavelis G."/>
            <person name="Widhalm J.R."/>
            <person name="Wisecaver J.H."/>
        </authorList>
    </citation>
    <scope>NUCLEOTIDE SEQUENCE</scope>
    <source>
        <strain evidence="10">ECLA1</strain>
    </source>
</reference>
<evidence type="ECO:0000313" key="10">
    <source>
        <dbReference type="EMBL" id="KAK3793210.1"/>
    </source>
</evidence>